<proteinExistence type="predicted"/>
<evidence type="ECO:0000256" key="1">
    <source>
        <dbReference type="SAM" id="MobiDB-lite"/>
    </source>
</evidence>
<dbReference type="GO" id="GO:2001033">
    <property type="term" value="P:negative regulation of double-strand break repair via nonhomologous end joining"/>
    <property type="evidence" value="ECO:0007669"/>
    <property type="project" value="InterPro"/>
</dbReference>
<dbReference type="Pfam" id="PF15325">
    <property type="entry name" value="MRI"/>
    <property type="match status" value="1"/>
</dbReference>
<sequence>MAALNSGDKKRVLPTWMTAQVAEKRMVPVKTRKRRTMTAGPAAAARLPTVKTVYCMNEAELVDVALGLLIESQKQEKASEQLPLAGTDKPECSPTCSASPSSENGTEEEDEDSEKGTPPRGLGPSHRTVGADSACSRGPEEDEDMLKYVREIFFS</sequence>
<accession>A0A7J8D5E8</accession>
<dbReference type="GO" id="GO:0005634">
    <property type="term" value="C:nucleus"/>
    <property type="evidence" value="ECO:0007669"/>
    <property type="project" value="TreeGrafter"/>
</dbReference>
<dbReference type="InterPro" id="IPR028278">
    <property type="entry name" value="MRI"/>
</dbReference>
<gene>
    <name evidence="2" type="ORF">HJG63_003610</name>
</gene>
<dbReference type="AlphaFoldDB" id="A0A7J8D5E8"/>
<evidence type="ECO:0000313" key="3">
    <source>
        <dbReference type="Proteomes" id="UP000593571"/>
    </source>
</evidence>
<name>A0A7J8D5E8_ROUAE</name>
<reference evidence="2 3" key="1">
    <citation type="journal article" date="2020" name="Nature">
        <title>Six reference-quality genomes reveal evolution of bat adaptations.</title>
        <authorList>
            <person name="Jebb D."/>
            <person name="Huang Z."/>
            <person name="Pippel M."/>
            <person name="Hughes G.M."/>
            <person name="Lavrichenko K."/>
            <person name="Devanna P."/>
            <person name="Winkler S."/>
            <person name="Jermiin L.S."/>
            <person name="Skirmuntt E.C."/>
            <person name="Katzourakis A."/>
            <person name="Burkitt-Gray L."/>
            <person name="Ray D.A."/>
            <person name="Sullivan K.A.M."/>
            <person name="Roscito J.G."/>
            <person name="Kirilenko B.M."/>
            <person name="Davalos L.M."/>
            <person name="Corthals A.P."/>
            <person name="Power M.L."/>
            <person name="Jones G."/>
            <person name="Ransome R.D."/>
            <person name="Dechmann D.K.N."/>
            <person name="Locatelli A.G."/>
            <person name="Puechmaille S.J."/>
            <person name="Fedrigo O."/>
            <person name="Jarvis E.D."/>
            <person name="Hiller M."/>
            <person name="Vernes S.C."/>
            <person name="Myers E.W."/>
            <person name="Teeling E.C."/>
        </authorList>
    </citation>
    <scope>NUCLEOTIDE SEQUENCE [LARGE SCALE GENOMIC DNA]</scope>
    <source>
        <strain evidence="2">MRouAeg1</strain>
        <tissue evidence="2">Muscle</tissue>
    </source>
</reference>
<organism evidence="2 3">
    <name type="scientific">Rousettus aegyptiacus</name>
    <name type="common">Egyptian fruit bat</name>
    <name type="synonym">Pteropus aegyptiacus</name>
    <dbReference type="NCBI Taxonomy" id="9407"/>
    <lineage>
        <taxon>Eukaryota</taxon>
        <taxon>Metazoa</taxon>
        <taxon>Chordata</taxon>
        <taxon>Craniata</taxon>
        <taxon>Vertebrata</taxon>
        <taxon>Euteleostomi</taxon>
        <taxon>Mammalia</taxon>
        <taxon>Eutheria</taxon>
        <taxon>Laurasiatheria</taxon>
        <taxon>Chiroptera</taxon>
        <taxon>Yinpterochiroptera</taxon>
        <taxon>Pteropodoidea</taxon>
        <taxon>Pteropodidae</taxon>
        <taxon>Rousettinae</taxon>
        <taxon>Rousettus</taxon>
    </lineage>
</organism>
<protein>
    <submittedName>
        <fullName evidence="2">Cell cycle regulator of NHEJ</fullName>
    </submittedName>
</protein>
<feature type="region of interest" description="Disordered" evidence="1">
    <location>
        <begin position="75"/>
        <end position="142"/>
    </location>
</feature>
<dbReference type="GO" id="GO:0005737">
    <property type="term" value="C:cytoplasm"/>
    <property type="evidence" value="ECO:0007669"/>
    <property type="project" value="TreeGrafter"/>
</dbReference>
<dbReference type="Proteomes" id="UP000593571">
    <property type="component" value="Unassembled WGS sequence"/>
</dbReference>
<evidence type="ECO:0000313" key="2">
    <source>
        <dbReference type="EMBL" id="KAF6418169.1"/>
    </source>
</evidence>
<dbReference type="OrthoDB" id="8936475at2759"/>
<dbReference type="EMBL" id="JACASE010000013">
    <property type="protein sequence ID" value="KAF6418169.1"/>
    <property type="molecule type" value="Genomic_DNA"/>
</dbReference>
<dbReference type="GO" id="GO:0006303">
    <property type="term" value="P:double-strand break repair via nonhomologous end joining"/>
    <property type="evidence" value="ECO:0007669"/>
    <property type="project" value="TreeGrafter"/>
</dbReference>
<comment type="caution">
    <text evidence="2">The sequence shown here is derived from an EMBL/GenBank/DDBJ whole genome shotgun (WGS) entry which is preliminary data.</text>
</comment>
<dbReference type="PANTHER" id="PTHR14566:SF0">
    <property type="entry name" value="CELL CYCLE REGULATOR OF NON-HOMOLOGOUS END JOINING"/>
    <property type="match status" value="1"/>
</dbReference>
<dbReference type="PANTHER" id="PTHR14566">
    <property type="entry name" value="CELL CYCLE REGULATOR OF NON-HOMOLOGOUS END JOINING"/>
    <property type="match status" value="1"/>
</dbReference>
<keyword evidence="3" id="KW-1185">Reference proteome</keyword>